<evidence type="ECO:0000256" key="5">
    <source>
        <dbReference type="ARBA" id="ARBA00022989"/>
    </source>
</evidence>
<dbReference type="GO" id="GO:0002028">
    <property type="term" value="P:regulation of sodium ion transport"/>
    <property type="evidence" value="ECO:0007669"/>
    <property type="project" value="UniProtKB-UniRule"/>
</dbReference>
<keyword evidence="5 7" id="KW-1133">Transmembrane helix</keyword>
<evidence type="ECO:0000313" key="9">
    <source>
        <dbReference type="EMBL" id="CAG7815294.1"/>
    </source>
</evidence>
<evidence type="ECO:0000256" key="7">
    <source>
        <dbReference type="RuleBase" id="RU368041"/>
    </source>
</evidence>
<organism evidence="9 10">
    <name type="scientific">Allacma fusca</name>
    <dbReference type="NCBI Taxonomy" id="39272"/>
    <lineage>
        <taxon>Eukaryota</taxon>
        <taxon>Metazoa</taxon>
        <taxon>Ecdysozoa</taxon>
        <taxon>Arthropoda</taxon>
        <taxon>Hexapoda</taxon>
        <taxon>Collembola</taxon>
        <taxon>Symphypleona</taxon>
        <taxon>Sminthuridae</taxon>
        <taxon>Allacma</taxon>
    </lineage>
</organism>
<feature type="region of interest" description="Disordered" evidence="8">
    <location>
        <begin position="169"/>
        <end position="375"/>
    </location>
</feature>
<dbReference type="AlphaFoldDB" id="A0A8J2PIM3"/>
<gene>
    <name evidence="9" type="ORF">AFUS01_LOCUS25987</name>
</gene>
<protein>
    <recommendedName>
        <fullName evidence="7">Sodium/potassium-transporting ATPase subunit beta-1-interacting protein</fullName>
        <shortName evidence="7">Na(+)/K(+)-transporting ATPase subunit beta-1-interacting protein</shortName>
    </recommendedName>
</protein>
<comment type="similarity">
    <text evidence="2 7">Belongs to the NKAIN family.</text>
</comment>
<accession>A0A8J2PIM3</accession>
<dbReference type="PANTHER" id="PTHR13084:SF6">
    <property type="entry name" value="SODIUM_POTASSIUM-TRANSPORTING ATPASE SUBUNIT BETA-1-INTERACTING PROTEIN"/>
    <property type="match status" value="1"/>
</dbReference>
<proteinExistence type="inferred from homology"/>
<comment type="caution">
    <text evidence="9">The sequence shown here is derived from an EMBL/GenBank/DDBJ whole genome shotgun (WGS) entry which is preliminary data.</text>
</comment>
<keyword evidence="4 7" id="KW-0812">Transmembrane</keyword>
<dbReference type="GO" id="GO:0005886">
    <property type="term" value="C:plasma membrane"/>
    <property type="evidence" value="ECO:0007669"/>
    <property type="project" value="UniProtKB-SubCell"/>
</dbReference>
<feature type="compositionally biased region" description="Low complexity" evidence="8">
    <location>
        <begin position="272"/>
        <end position="288"/>
    </location>
</feature>
<feature type="compositionally biased region" description="Basic residues" evidence="8">
    <location>
        <begin position="289"/>
        <end position="299"/>
    </location>
</feature>
<reference evidence="9" key="1">
    <citation type="submission" date="2021-06" db="EMBL/GenBank/DDBJ databases">
        <authorList>
            <person name="Hodson N. C."/>
            <person name="Mongue J. A."/>
            <person name="Jaron S. K."/>
        </authorList>
    </citation>
    <scope>NUCLEOTIDE SEQUENCE</scope>
</reference>
<feature type="compositionally biased region" description="Basic residues" evidence="8">
    <location>
        <begin position="236"/>
        <end position="245"/>
    </location>
</feature>
<evidence type="ECO:0000313" key="10">
    <source>
        <dbReference type="Proteomes" id="UP000708208"/>
    </source>
</evidence>
<feature type="transmembrane region" description="Helical" evidence="7">
    <location>
        <begin position="9"/>
        <end position="30"/>
    </location>
</feature>
<feature type="transmembrane region" description="Helical" evidence="7">
    <location>
        <begin position="65"/>
        <end position="89"/>
    </location>
</feature>
<dbReference type="OrthoDB" id="10050321at2759"/>
<name>A0A8J2PIM3_9HEXA</name>
<evidence type="ECO:0000256" key="2">
    <source>
        <dbReference type="ARBA" id="ARBA00006364"/>
    </source>
</evidence>
<feature type="compositionally biased region" description="Pro residues" evidence="8">
    <location>
        <begin position="350"/>
        <end position="360"/>
    </location>
</feature>
<evidence type="ECO:0000256" key="8">
    <source>
        <dbReference type="SAM" id="MobiDB-lite"/>
    </source>
</evidence>
<dbReference type="InterPro" id="IPR008516">
    <property type="entry name" value="Na/K-Atpase_Interacting"/>
</dbReference>
<feature type="transmembrane region" description="Helical" evidence="7">
    <location>
        <begin position="36"/>
        <end position="58"/>
    </location>
</feature>
<dbReference type="Pfam" id="PF05640">
    <property type="entry name" value="NKAIN"/>
    <property type="match status" value="1"/>
</dbReference>
<keyword evidence="10" id="KW-1185">Reference proteome</keyword>
<keyword evidence="6 7" id="KW-0472">Membrane</keyword>
<feature type="region of interest" description="Disordered" evidence="8">
    <location>
        <begin position="512"/>
        <end position="534"/>
    </location>
</feature>
<comment type="subcellular location">
    <subcellularLocation>
        <location evidence="1 7">Cell membrane</location>
        <topology evidence="1 7">Multi-pass membrane protein</topology>
    </subcellularLocation>
</comment>
<evidence type="ECO:0000256" key="3">
    <source>
        <dbReference type="ARBA" id="ARBA00022475"/>
    </source>
</evidence>
<evidence type="ECO:0000256" key="1">
    <source>
        <dbReference type="ARBA" id="ARBA00004651"/>
    </source>
</evidence>
<keyword evidence="3 7" id="KW-1003">Cell membrane</keyword>
<feature type="compositionally biased region" description="Polar residues" evidence="8">
    <location>
        <begin position="176"/>
        <end position="196"/>
    </location>
</feature>
<dbReference type="EMBL" id="CAJVCH010341329">
    <property type="protein sequence ID" value="CAG7815294.1"/>
    <property type="molecule type" value="Genomic_DNA"/>
</dbReference>
<evidence type="ECO:0000256" key="6">
    <source>
        <dbReference type="ARBA" id="ARBA00023136"/>
    </source>
</evidence>
<dbReference type="Proteomes" id="UP000708208">
    <property type="component" value="Unassembled WGS sequence"/>
</dbReference>
<evidence type="ECO:0000256" key="4">
    <source>
        <dbReference type="ARBA" id="ARBA00022692"/>
    </source>
</evidence>
<dbReference type="PANTHER" id="PTHR13084">
    <property type="entry name" value="T-CELL LYMPHOMA BREAKPOINT-ASSOCIATED TARGET 1-RELATED"/>
    <property type="match status" value="1"/>
</dbReference>
<sequence length="534" mass="59187">MGFCTRRRVYVLFLTVATIQIITTGARQIFDFLGPLWSLIFTNFLNIVFTIFGFFGGYTKRKHYLISYIVWTIAWMGWNLLILCLYIPVPTIEPFKSAILSLGTGGFSWWETRAPGCTPDWASETQLLVTNCSLDPRVVECLQAGLQVYLAIVGVTAALCIILFPHSREDDKDSVSKNGDTTGRGSFYSISRNGTAGRSARHRAALNLPGTSAEMGGTSGSNGVLGTVDDRLRPMTPRRVKRRSARSIQSQKFGPQGHPSDSGRGSAGPSGSGNSARNSIRSNTSSRRNNARNSKRKMNHFVSPINRLMQQVDSETSHDDHPHTSRYPISKYPMRDQGHVNPVYLGPQSPRNPPPPPRPPSARSSYSNYHPARLPPMTAAMSPSINPNVLNLNQNIFTNHAFDTSTEYNNSQLSNNTNNTFYEEEIQFNPGPNHMPPPPTNPMTVRQSLQYKHHSFVKGEVNIHPEPSSNALAYPLAHSPVSQESFPMWGVAQAQVPTGSTAHQHNHKPYHPINSIHPHGGHYSRQPINSETVI</sequence>